<reference evidence="1" key="1">
    <citation type="submission" date="2021-03" db="EMBL/GenBank/DDBJ databases">
        <authorList>
            <person name="Jaffe A."/>
        </authorList>
    </citation>
    <scope>NUCLEOTIDE SEQUENCE</scope>
    <source>
        <strain evidence="1">RIFCSPLOWO2_01_FULL_43_13</strain>
    </source>
</reference>
<accession>A0A8T4L304</accession>
<evidence type="ECO:0000313" key="2">
    <source>
        <dbReference type="Proteomes" id="UP000680185"/>
    </source>
</evidence>
<reference evidence="1" key="2">
    <citation type="submission" date="2021-05" db="EMBL/GenBank/DDBJ databases">
        <title>Protein family content uncovers lineage relationships and bacterial pathway maintenance mechanisms in DPANN archaea.</title>
        <authorList>
            <person name="Castelle C.J."/>
            <person name="Meheust R."/>
            <person name="Jaffe A.L."/>
            <person name="Seitz K."/>
            <person name="Gong X."/>
            <person name="Baker B.J."/>
            <person name="Banfield J.F."/>
        </authorList>
    </citation>
    <scope>NUCLEOTIDE SEQUENCE</scope>
    <source>
        <strain evidence="1">RIFCSPLOWO2_01_FULL_43_13</strain>
    </source>
</reference>
<comment type="caution">
    <text evidence="1">The sequence shown here is derived from an EMBL/GenBank/DDBJ whole genome shotgun (WGS) entry which is preliminary data.</text>
</comment>
<name>A0A8T4L304_9ARCH</name>
<protein>
    <submittedName>
        <fullName evidence="1">Uncharacterized protein</fullName>
    </submittedName>
</protein>
<gene>
    <name evidence="1" type="ORF">J4478_01760</name>
</gene>
<dbReference type="EMBL" id="JAGVWB010000010">
    <property type="protein sequence ID" value="MBS3058105.1"/>
    <property type="molecule type" value="Genomic_DNA"/>
</dbReference>
<organism evidence="1 2">
    <name type="scientific">Candidatus Iainarchaeum sp</name>
    <dbReference type="NCBI Taxonomy" id="3101447"/>
    <lineage>
        <taxon>Archaea</taxon>
        <taxon>Candidatus Iainarchaeota</taxon>
        <taxon>Candidatus Iainarchaeia</taxon>
        <taxon>Candidatus Iainarchaeales</taxon>
        <taxon>Candidatus Iainarchaeaceae</taxon>
        <taxon>Candidatus Iainarchaeum</taxon>
    </lineage>
</organism>
<sequence length="159" mass="18872">MAKTEFPEAELVRRVFVVREMDLPPQVLLTKRSLLRWFALASGMISEQESRSTVLEVLDALFYFQFQKRLDPTVLEIIKYIKEKHSKKVSEKLLRYHLNKLVALNLLQRKSTKYSFNPSPYGERKDLKASYNYWIREHLEKSLKDLEFVIGKLQEGYSK</sequence>
<evidence type="ECO:0000313" key="1">
    <source>
        <dbReference type="EMBL" id="MBS3058105.1"/>
    </source>
</evidence>
<dbReference type="AlphaFoldDB" id="A0A8T4L304"/>
<proteinExistence type="predicted"/>
<dbReference type="Proteomes" id="UP000680185">
    <property type="component" value="Unassembled WGS sequence"/>
</dbReference>